<dbReference type="InterPro" id="IPR055372">
    <property type="entry name" value="CBM96"/>
</dbReference>
<dbReference type="Gene3D" id="2.60.40.10">
    <property type="entry name" value="Immunoglobulins"/>
    <property type="match status" value="2"/>
</dbReference>
<evidence type="ECO:0000256" key="4">
    <source>
        <dbReference type="SAM" id="MobiDB-lite"/>
    </source>
</evidence>
<dbReference type="EMBL" id="CP019791">
    <property type="protein sequence ID" value="AQT68469.1"/>
    <property type="molecule type" value="Genomic_DNA"/>
</dbReference>
<dbReference type="SUPFAM" id="SSF49265">
    <property type="entry name" value="Fibronectin type III"/>
    <property type="match status" value="2"/>
</dbReference>
<reference evidence="8" key="1">
    <citation type="submission" date="2017-02" db="EMBL/GenBank/DDBJ databases">
        <title>Comparative genomics and description of representatives of a novel lineage of planctomycetes thriving in anoxic sediments.</title>
        <authorList>
            <person name="Spring S."/>
            <person name="Bunk B."/>
            <person name="Sproer C."/>
        </authorList>
    </citation>
    <scope>NUCLEOTIDE SEQUENCE [LARGE SCALE GENOMIC DNA]</scope>
    <source>
        <strain evidence="8">ST-NAGAB-D1</strain>
    </source>
</reference>
<evidence type="ECO:0000256" key="5">
    <source>
        <dbReference type="SAM" id="SignalP"/>
    </source>
</evidence>
<feature type="chain" id="PRO_5012979339" evidence="5">
    <location>
        <begin position="29"/>
        <end position="1094"/>
    </location>
</feature>
<evidence type="ECO:0000256" key="3">
    <source>
        <dbReference type="ARBA" id="ARBA00022729"/>
    </source>
</evidence>
<dbReference type="NCBIfam" id="NF033679">
    <property type="entry name" value="DNRLRE_dom"/>
    <property type="match status" value="2"/>
</dbReference>
<keyword evidence="2" id="KW-0964">Secreted</keyword>
<proteinExistence type="predicted"/>
<dbReference type="Pfam" id="PF17963">
    <property type="entry name" value="Big_9"/>
    <property type="match status" value="1"/>
</dbReference>
<dbReference type="SMART" id="SM00060">
    <property type="entry name" value="FN3"/>
    <property type="match status" value="2"/>
</dbReference>
<dbReference type="InterPro" id="IPR003961">
    <property type="entry name" value="FN3_dom"/>
</dbReference>
<feature type="region of interest" description="Disordered" evidence="4">
    <location>
        <begin position="875"/>
        <end position="915"/>
    </location>
</feature>
<dbReference type="InterPro" id="IPR036116">
    <property type="entry name" value="FN3_sf"/>
</dbReference>
<keyword evidence="8" id="KW-1185">Reference proteome</keyword>
<name>A0A1U9NKN4_9BACT</name>
<evidence type="ECO:0000259" key="6">
    <source>
        <dbReference type="PROSITE" id="PS50853"/>
    </source>
</evidence>
<evidence type="ECO:0000256" key="1">
    <source>
        <dbReference type="ARBA" id="ARBA00004613"/>
    </source>
</evidence>
<protein>
    <submittedName>
        <fullName evidence="7">Alpha-amylase/pullulanase</fullName>
    </submittedName>
</protein>
<sequence precursor="true">MSHRINLSSTALILCALSMLFVTGSSLAVVPDTITQTVSDGTNSYTLNMFKESLRGPNFNVLVQNSSGTYDSYTPDEVRTYVGYVSELDDALVVGYLQTDGDLWALMYLDRGEKWSTLGSSVTNKSVPSPTYAWPSASTVTPGQAGSTVYKYEMGFDVDYDAFSTIYGSSLATTMEQVEKNMCAWKAIQLRDNMMLNCIGRVVIRSSQTHCPYQGISGTALLSPFANEWSNNHSDAMAYCFKAMLASPNIGGGVAYSPGTYNVSQVKSTGWYMGAGRHETGHNFGAGDWDGNSPEGNTIMCGNGIARFCGTSVRDHLAHRDGNIGTKLYSIGGAYTGVDVPPYAALDIVTDGVETQSSITIDVLANDFDANADTLSILSVESTSERGGTVSISTGTGPNGRDEISYTAPDDTEGMDYFHYVIADSTGQTATGLAMMQIEVTPTWSLATDADTYVEGTNSNNYGGSTAVVVKRSSAGAGSTYTRTGWIHFDLTGKELGARAKLTLTVNSADVSSGTITVWGIIDGRPGDNLGTDWTESGITGANAPLSPDFAEDTDTTQVGTFSWSGGAPAAGTEFSIEGADLLNFLKADTNNEVTLLITRNINDGNMSFRSKENTSGGEATLSVLPLVSADSYIRDGGYAGDNFGLDSIMGVKYDFNSGYTRESFVRFDYSNQGSGDVQSATLTLTPTSVQTSRTIRVRMTDDSGDLWDETGITWNNSPVGSGNEVTFSSNNLTVEQAYNIDVTTLLTQSMNTNSAATFHIDTTTQSSTGWNAFATKEHVTASYHPSLTVTFNTGDTTAPAAPTGLGATAGDGSVSLDWADNSEQDLASYTVYRSTTSGSGYASIATGVSTSDYTDNTVTNDTTYYYVVTAVDTSDNESDTSSEASATPADTTAPAAPTGLGATAGDGSVDLDWADNSESDLDSYTVYRSTTSGSGYAAVAQGVSSSDYTDNTVTNGTTYYYVVTAVDTASNESSTSSEVSATPQGQQTVEMYVNSIVMGSRNAGPNYWGQATVHIKDDTGANVSGATVYGTWSGAYSGTVSGTTAADGTVFFETADKVKNGGTFTFTVTDVTVSGKTYNATLNVETSDSITVP</sequence>
<dbReference type="AlphaFoldDB" id="A0A1U9NKN4"/>
<dbReference type="OrthoDB" id="292483at2"/>
<dbReference type="InterPro" id="IPR013783">
    <property type="entry name" value="Ig-like_fold"/>
</dbReference>
<dbReference type="KEGG" id="alus:STSP2_01633"/>
<evidence type="ECO:0000256" key="2">
    <source>
        <dbReference type="ARBA" id="ARBA00022525"/>
    </source>
</evidence>
<feature type="compositionally biased region" description="Low complexity" evidence="4">
    <location>
        <begin position="882"/>
        <end position="908"/>
    </location>
</feature>
<feature type="signal peptide" evidence="5">
    <location>
        <begin position="1"/>
        <end position="28"/>
    </location>
</feature>
<accession>A0A1U9NKN4</accession>
<feature type="domain" description="Fibronectin type-III" evidence="6">
    <location>
        <begin position="894"/>
        <end position="986"/>
    </location>
</feature>
<evidence type="ECO:0000313" key="7">
    <source>
        <dbReference type="EMBL" id="AQT68469.1"/>
    </source>
</evidence>
<dbReference type="Proteomes" id="UP000189674">
    <property type="component" value="Chromosome"/>
</dbReference>
<dbReference type="PROSITE" id="PS50853">
    <property type="entry name" value="FN3"/>
    <property type="match status" value="1"/>
</dbReference>
<organism evidence="7 8">
    <name type="scientific">Anaerohalosphaera lusitana</name>
    <dbReference type="NCBI Taxonomy" id="1936003"/>
    <lineage>
        <taxon>Bacteria</taxon>
        <taxon>Pseudomonadati</taxon>
        <taxon>Planctomycetota</taxon>
        <taxon>Phycisphaerae</taxon>
        <taxon>Sedimentisphaerales</taxon>
        <taxon>Anaerohalosphaeraceae</taxon>
        <taxon>Anaerohalosphaera</taxon>
    </lineage>
</organism>
<comment type="subcellular location">
    <subcellularLocation>
        <location evidence="1">Secreted</location>
    </subcellularLocation>
</comment>
<gene>
    <name evidence="7" type="primary">apu_5</name>
    <name evidence="7" type="ORF">STSP2_01633</name>
</gene>
<keyword evidence="3 5" id="KW-0732">Signal</keyword>
<dbReference type="GO" id="GO:0005576">
    <property type="term" value="C:extracellular region"/>
    <property type="evidence" value="ECO:0007669"/>
    <property type="project" value="UniProtKB-SubCell"/>
</dbReference>
<dbReference type="Pfam" id="PF24517">
    <property type="entry name" value="CBM96"/>
    <property type="match status" value="2"/>
</dbReference>
<evidence type="ECO:0000313" key="8">
    <source>
        <dbReference type="Proteomes" id="UP000189674"/>
    </source>
</evidence>
<dbReference type="STRING" id="1936003.STSP2_01633"/>